<dbReference type="AlphaFoldDB" id="A0A3M7RE52"/>
<evidence type="ECO:0000313" key="1">
    <source>
        <dbReference type="EMBL" id="RNA21565.1"/>
    </source>
</evidence>
<reference evidence="1 2" key="1">
    <citation type="journal article" date="2018" name="Sci. Rep.">
        <title>Genomic signatures of local adaptation to the degree of environmental predictability in rotifers.</title>
        <authorList>
            <person name="Franch-Gras L."/>
            <person name="Hahn C."/>
            <person name="Garcia-Roger E.M."/>
            <person name="Carmona M.J."/>
            <person name="Serra M."/>
            <person name="Gomez A."/>
        </authorList>
    </citation>
    <scope>NUCLEOTIDE SEQUENCE [LARGE SCALE GENOMIC DNA]</scope>
    <source>
        <strain evidence="1">HYR1</strain>
    </source>
</reference>
<protein>
    <submittedName>
        <fullName evidence="1">Uncharacterized protein</fullName>
    </submittedName>
</protein>
<sequence>MKINIICLNYSKRKRKFSLVPEIFLGYFQNARYFRLFKYLKSELSAFTFNRILFLNSPSFHNKFNY</sequence>
<organism evidence="1 2">
    <name type="scientific">Brachionus plicatilis</name>
    <name type="common">Marine rotifer</name>
    <name type="synonym">Brachionus muelleri</name>
    <dbReference type="NCBI Taxonomy" id="10195"/>
    <lineage>
        <taxon>Eukaryota</taxon>
        <taxon>Metazoa</taxon>
        <taxon>Spiralia</taxon>
        <taxon>Gnathifera</taxon>
        <taxon>Rotifera</taxon>
        <taxon>Eurotatoria</taxon>
        <taxon>Monogononta</taxon>
        <taxon>Pseudotrocha</taxon>
        <taxon>Ploima</taxon>
        <taxon>Brachionidae</taxon>
        <taxon>Brachionus</taxon>
    </lineage>
</organism>
<accession>A0A3M7RE52</accession>
<name>A0A3M7RE52_BRAPC</name>
<dbReference type="Proteomes" id="UP000276133">
    <property type="component" value="Unassembled WGS sequence"/>
</dbReference>
<comment type="caution">
    <text evidence="1">The sequence shown here is derived from an EMBL/GenBank/DDBJ whole genome shotgun (WGS) entry which is preliminary data.</text>
</comment>
<keyword evidence="2" id="KW-1185">Reference proteome</keyword>
<evidence type="ECO:0000313" key="2">
    <source>
        <dbReference type="Proteomes" id="UP000276133"/>
    </source>
</evidence>
<gene>
    <name evidence="1" type="ORF">BpHYR1_045768</name>
</gene>
<dbReference type="EMBL" id="REGN01003643">
    <property type="protein sequence ID" value="RNA21565.1"/>
    <property type="molecule type" value="Genomic_DNA"/>
</dbReference>
<proteinExistence type="predicted"/>